<accession>A0A2G5UCV5</accession>
<dbReference type="AlphaFoldDB" id="A0A2G5UCV5"/>
<dbReference type="PANTHER" id="PTHR23015">
    <property type="entry name" value="UNCHARACTERIZED C.ELEGANS PROTEIN"/>
    <property type="match status" value="1"/>
</dbReference>
<feature type="domain" description="DUF38" evidence="1">
    <location>
        <begin position="111"/>
        <end position="205"/>
    </location>
</feature>
<dbReference type="GO" id="GO:0045087">
    <property type="term" value="P:innate immune response"/>
    <property type="evidence" value="ECO:0007669"/>
    <property type="project" value="TreeGrafter"/>
</dbReference>
<gene>
    <name evidence="2" type="primary">Cnig_chr_IV.g16024</name>
    <name evidence="2" type="ORF">B9Z55_016024</name>
</gene>
<comment type="caution">
    <text evidence="2">The sequence shown here is derived from an EMBL/GenBank/DDBJ whole genome shotgun (WGS) entry which is preliminary data.</text>
</comment>
<dbReference type="OrthoDB" id="5890992at2759"/>
<sequence>MSTGYAYQWLTESQKANILSVLYSYGFNKYFIKLEFPDDFLYFHYKYEYGSTVVSYEREELLVAGELVKVFLDDLELILKNQKLKLGQLHMQVEPNIFQEHYHGFQETLTTIFERLEEVLTERKEKLLVSRLSLYPYTVKQGISILKYLDPKELTFFEMRFYQGVEAADMENILGLVEWNRKKRIYFELLIFSITLEHLEVIKKLTSYNNTFDVISIMYAEIVELDLKSYFTIHFLQEPYKITFELEGSDSEEGETVEEDFENLVLEDYTVRKALENYLVLKNVLKELQLFDIQHLRKVNRGIRWLIDAHLHPNPHIKNWINGKKAKEFKSSGIRIKQSVKEIDIINFSNLEICVESLNSEDVEYLKTNLLLKSNFQKFKITFHTNAIDGSLHTLIGEPYRIITVSKKIWYFRIPNSKYYMHLLLDTHEKLDIYKQQIPKMIVFSRVEKGDTPFA</sequence>
<reference evidence="3" key="1">
    <citation type="submission" date="2017-10" db="EMBL/GenBank/DDBJ databases">
        <title>Rapid genome shrinkage in a self-fertile nematode reveals novel sperm competition proteins.</title>
        <authorList>
            <person name="Yin D."/>
            <person name="Schwarz E.M."/>
            <person name="Thomas C.G."/>
            <person name="Felde R.L."/>
            <person name="Korf I.F."/>
            <person name="Cutter A.D."/>
            <person name="Schartner C.M."/>
            <person name="Ralston E.J."/>
            <person name="Meyer B.J."/>
            <person name="Haag E.S."/>
        </authorList>
    </citation>
    <scope>NUCLEOTIDE SEQUENCE [LARGE SCALE GENOMIC DNA]</scope>
    <source>
        <strain evidence="3">JU1422</strain>
    </source>
</reference>
<name>A0A2G5UCV5_9PELO</name>
<organism evidence="2 3">
    <name type="scientific">Caenorhabditis nigoni</name>
    <dbReference type="NCBI Taxonomy" id="1611254"/>
    <lineage>
        <taxon>Eukaryota</taxon>
        <taxon>Metazoa</taxon>
        <taxon>Ecdysozoa</taxon>
        <taxon>Nematoda</taxon>
        <taxon>Chromadorea</taxon>
        <taxon>Rhabditida</taxon>
        <taxon>Rhabditina</taxon>
        <taxon>Rhabditomorpha</taxon>
        <taxon>Rhabditoidea</taxon>
        <taxon>Rhabditidae</taxon>
        <taxon>Peloderinae</taxon>
        <taxon>Caenorhabditis</taxon>
    </lineage>
</organism>
<dbReference type="EMBL" id="PDUG01000004">
    <property type="protein sequence ID" value="PIC37378.1"/>
    <property type="molecule type" value="Genomic_DNA"/>
</dbReference>
<feature type="domain" description="DUF38" evidence="1">
    <location>
        <begin position="270"/>
        <end position="386"/>
    </location>
</feature>
<dbReference type="InterPro" id="IPR002900">
    <property type="entry name" value="DUF38/FTH_CAE_spp"/>
</dbReference>
<dbReference type="PANTHER" id="PTHR23015:SF25">
    <property type="entry name" value="DUF38 DOMAIN-CONTAINING PROTEIN-RELATED"/>
    <property type="match status" value="1"/>
</dbReference>
<evidence type="ECO:0000313" key="3">
    <source>
        <dbReference type="Proteomes" id="UP000230233"/>
    </source>
</evidence>
<protein>
    <recommendedName>
        <fullName evidence="1">DUF38 domain-containing protein</fullName>
    </recommendedName>
</protein>
<keyword evidence="3" id="KW-1185">Reference proteome</keyword>
<evidence type="ECO:0000259" key="1">
    <source>
        <dbReference type="Pfam" id="PF01827"/>
    </source>
</evidence>
<dbReference type="Pfam" id="PF01827">
    <property type="entry name" value="FTH"/>
    <property type="match status" value="2"/>
</dbReference>
<dbReference type="Proteomes" id="UP000230233">
    <property type="component" value="Chromosome IV"/>
</dbReference>
<dbReference type="InterPro" id="IPR040161">
    <property type="entry name" value="FB224"/>
</dbReference>
<proteinExistence type="predicted"/>
<evidence type="ECO:0000313" key="2">
    <source>
        <dbReference type="EMBL" id="PIC37378.1"/>
    </source>
</evidence>